<accession>A0A7Z0MNG3</accession>
<evidence type="ECO:0000313" key="3">
    <source>
        <dbReference type="Proteomes" id="UP000537890"/>
    </source>
</evidence>
<protein>
    <submittedName>
        <fullName evidence="2">Uncharacterized protein</fullName>
    </submittedName>
</protein>
<feature type="chain" id="PRO_5030611998" evidence="1">
    <location>
        <begin position="19"/>
        <end position="47"/>
    </location>
</feature>
<reference evidence="2 3" key="1">
    <citation type="submission" date="2020-05" db="EMBL/GenBank/DDBJ databases">
        <title>Horizontal transmission and recombination maintain forever young bacterial symbiont genomes.</title>
        <authorList>
            <person name="Russell S.L."/>
            <person name="Pepper-Tunick E."/>
            <person name="Svedberg J."/>
            <person name="Byrne A."/>
            <person name="Ruelas Castillo J."/>
            <person name="Vollmers C."/>
            <person name="Beinart R.A."/>
            <person name="Corbett-Detig R."/>
        </authorList>
    </citation>
    <scope>NUCLEOTIDE SEQUENCE [LARGE SCALE GENOMIC DNA]</scope>
    <source>
        <strain evidence="2">4727-3</strain>
    </source>
</reference>
<feature type="signal peptide" evidence="1">
    <location>
        <begin position="1"/>
        <end position="18"/>
    </location>
</feature>
<organism evidence="2 3">
    <name type="scientific">Candidatus Methanofishera endochildressiae</name>
    <dbReference type="NCBI Taxonomy" id="2738884"/>
    <lineage>
        <taxon>Bacteria</taxon>
        <taxon>Pseudomonadati</taxon>
        <taxon>Pseudomonadota</taxon>
        <taxon>Gammaproteobacteria</taxon>
        <taxon>Candidatus Methanofishera</taxon>
    </lineage>
</organism>
<gene>
    <name evidence="2" type="ORF">H0A75_03390</name>
</gene>
<dbReference type="Proteomes" id="UP000537890">
    <property type="component" value="Unassembled WGS sequence"/>
</dbReference>
<sequence>MKKLLSIILLTLPVAVMANNFTGNDITISAESWADGTTNIGRPNVCR</sequence>
<comment type="caution">
    <text evidence="2">The sequence shown here is derived from an EMBL/GenBank/DDBJ whole genome shotgun (WGS) entry which is preliminary data.</text>
</comment>
<dbReference type="EMBL" id="JACCHS010000043">
    <property type="protein sequence ID" value="NYT46813.1"/>
    <property type="molecule type" value="Genomic_DNA"/>
</dbReference>
<dbReference type="AlphaFoldDB" id="A0A7Z0MNG3"/>
<evidence type="ECO:0000256" key="1">
    <source>
        <dbReference type="SAM" id="SignalP"/>
    </source>
</evidence>
<keyword evidence="1" id="KW-0732">Signal</keyword>
<evidence type="ECO:0000313" key="2">
    <source>
        <dbReference type="EMBL" id="NYT46813.1"/>
    </source>
</evidence>
<name>A0A7Z0MNG3_9GAMM</name>
<proteinExistence type="predicted"/>